<reference evidence="2 3" key="1">
    <citation type="submission" date="2023-10" db="EMBL/GenBank/DDBJ databases">
        <title>Bacteria for the degradation of biodegradable plastic PBAT(Polybutylene adipate terephthalate).</title>
        <authorList>
            <person name="Weon H.-Y."/>
            <person name="Yeon J."/>
        </authorList>
    </citation>
    <scope>NUCLEOTIDE SEQUENCE [LARGE SCALE GENOMIC DNA]</scope>
    <source>
        <strain evidence="2 3">SBD 7-3</strain>
    </source>
</reference>
<keyword evidence="3" id="KW-1185">Reference proteome</keyword>
<gene>
    <name evidence="2" type="ORF">RXV79_14295</name>
</gene>
<dbReference type="RefSeq" id="WP_316698381.1">
    <property type="nucleotide sequence ID" value="NZ_CP136336.1"/>
</dbReference>
<dbReference type="SMART" id="SM00332">
    <property type="entry name" value="PP2Cc"/>
    <property type="match status" value="1"/>
</dbReference>
<name>A0ABZ0CM81_9BURK</name>
<accession>A0ABZ0CM81</accession>
<evidence type="ECO:0000313" key="2">
    <source>
        <dbReference type="EMBL" id="WOB06094.1"/>
    </source>
</evidence>
<feature type="domain" description="PPM-type phosphatase" evidence="1">
    <location>
        <begin position="5"/>
        <end position="243"/>
    </location>
</feature>
<dbReference type="Gene3D" id="3.60.40.10">
    <property type="entry name" value="PPM-type phosphatase domain"/>
    <property type="match status" value="1"/>
</dbReference>
<dbReference type="InterPro" id="IPR001932">
    <property type="entry name" value="PPM-type_phosphatase-like_dom"/>
</dbReference>
<dbReference type="EMBL" id="CP136336">
    <property type="protein sequence ID" value="WOB06094.1"/>
    <property type="molecule type" value="Genomic_DNA"/>
</dbReference>
<dbReference type="PROSITE" id="PS51746">
    <property type="entry name" value="PPM_2"/>
    <property type="match status" value="1"/>
</dbReference>
<dbReference type="Proteomes" id="UP001303946">
    <property type="component" value="Chromosome"/>
</dbReference>
<protein>
    <submittedName>
        <fullName evidence="2">Protein phosphatase 2C domain-containing protein</fullName>
    </submittedName>
</protein>
<proteinExistence type="predicted"/>
<dbReference type="SUPFAM" id="SSF81606">
    <property type="entry name" value="PP2C-like"/>
    <property type="match status" value="1"/>
</dbReference>
<evidence type="ECO:0000259" key="1">
    <source>
        <dbReference type="PROSITE" id="PS51746"/>
    </source>
</evidence>
<dbReference type="InterPro" id="IPR036457">
    <property type="entry name" value="PPM-type-like_dom_sf"/>
</dbReference>
<dbReference type="Pfam" id="PF13672">
    <property type="entry name" value="PP2C_2"/>
    <property type="match status" value="1"/>
</dbReference>
<organism evidence="2 3">
    <name type="scientific">Piscinibacter gummiphilus</name>
    <dbReference type="NCBI Taxonomy" id="946333"/>
    <lineage>
        <taxon>Bacteria</taxon>
        <taxon>Pseudomonadati</taxon>
        <taxon>Pseudomonadota</taxon>
        <taxon>Betaproteobacteria</taxon>
        <taxon>Burkholderiales</taxon>
        <taxon>Sphaerotilaceae</taxon>
        <taxon>Piscinibacter</taxon>
    </lineage>
</organism>
<dbReference type="CDD" id="cd00143">
    <property type="entry name" value="PP2Cc"/>
    <property type="match status" value="1"/>
</dbReference>
<evidence type="ECO:0000313" key="3">
    <source>
        <dbReference type="Proteomes" id="UP001303946"/>
    </source>
</evidence>
<sequence length="269" mass="29469">MLEIEIAARSEVGGRNHNEDDLRHGHNGPFWYAVLSDGAGGHKGGAIASDLVVRLTAHALQNAVQASPGELTQLVLQAHDAVVQQQEKQQRDRMHATLVALWIDTRREEALWTHVGDSRLYLLRHGRVLHVTQDDSVVQQMVAAGYLTPEEALNHPKKNQLLAAMGTEGGIEPNTTERAAPVEDGDAFLLCSDGWWEHFGPRDIEAHFAVAASPADWLQRMAEHIERHATPRQDNYSAIAVWVGDPAETTRLNSLWGDTVPGPLPPGAG</sequence>
<dbReference type="SMART" id="SM00331">
    <property type="entry name" value="PP2C_SIG"/>
    <property type="match status" value="1"/>
</dbReference>